<evidence type="ECO:0000313" key="1">
    <source>
        <dbReference type="EMBL" id="NEW07624.1"/>
    </source>
</evidence>
<gene>
    <name evidence="1" type="ORF">GK047_16595</name>
</gene>
<proteinExistence type="predicted"/>
<dbReference type="AlphaFoldDB" id="A0A6G4A112"/>
<name>A0A6G4A112_9BACL</name>
<accession>A0A6G4A112</accession>
<comment type="caution">
    <text evidence="1">The sequence shown here is derived from an EMBL/GenBank/DDBJ whole genome shotgun (WGS) entry which is preliminary data.</text>
</comment>
<dbReference type="RefSeq" id="WP_205516830.1">
    <property type="nucleotide sequence ID" value="NZ_JAAIKC010000006.1"/>
</dbReference>
<protein>
    <submittedName>
        <fullName evidence="1">Uncharacterized protein</fullName>
    </submittedName>
</protein>
<dbReference type="EMBL" id="JAAIKC010000006">
    <property type="protein sequence ID" value="NEW07624.1"/>
    <property type="molecule type" value="Genomic_DNA"/>
</dbReference>
<sequence>MDKLGNGDEDSKVLNHLSLCEIEYEYTNFGVQHSSGCCISDEISLIEHLEIANVLDSYPKLMKKRKFKELQKNKSLSEKRGEVWTLLLYKIEGVELLKELGIYDELLRFVKQVECIYTRFISGDYSQIKGRLSFA</sequence>
<reference evidence="1" key="1">
    <citation type="submission" date="2020-02" db="EMBL/GenBank/DDBJ databases">
        <authorList>
            <person name="Shen X.-R."/>
            <person name="Zhang Y.-X."/>
        </authorList>
    </citation>
    <scope>NUCLEOTIDE SEQUENCE</scope>
    <source>
        <strain evidence="1">SYP-B3998</strain>
    </source>
</reference>
<organism evidence="1">
    <name type="scientific">Paenibacillus sp. SYP-B3998</name>
    <dbReference type="NCBI Taxonomy" id="2678564"/>
    <lineage>
        <taxon>Bacteria</taxon>
        <taxon>Bacillati</taxon>
        <taxon>Bacillota</taxon>
        <taxon>Bacilli</taxon>
        <taxon>Bacillales</taxon>
        <taxon>Paenibacillaceae</taxon>
        <taxon>Paenibacillus</taxon>
    </lineage>
</organism>